<reference evidence="4 5" key="1">
    <citation type="journal article" date="2019" name="Int. J. Syst. Evol. Microbiol.">
        <title>The Global Catalogue of Microorganisms (GCM) 10K type strain sequencing project: providing services to taxonomists for standard genome sequencing and annotation.</title>
        <authorList>
            <consortium name="The Broad Institute Genomics Platform"/>
            <consortium name="The Broad Institute Genome Sequencing Center for Infectious Disease"/>
            <person name="Wu L."/>
            <person name="Ma J."/>
        </authorList>
    </citation>
    <scope>NUCLEOTIDE SEQUENCE [LARGE SCALE GENOMIC DNA]</scope>
    <source>
        <strain evidence="4 5">CGMCC 1.3240</strain>
    </source>
</reference>
<evidence type="ECO:0000313" key="4">
    <source>
        <dbReference type="EMBL" id="MFC6907030.1"/>
    </source>
</evidence>
<protein>
    <submittedName>
        <fullName evidence="4">PH domain-containing protein</fullName>
    </submittedName>
</protein>
<name>A0ABD5VA79_9EURY</name>
<dbReference type="Proteomes" id="UP001596312">
    <property type="component" value="Unassembled WGS sequence"/>
</dbReference>
<feature type="domain" description="DUF8108" evidence="3">
    <location>
        <begin position="198"/>
        <end position="231"/>
    </location>
</feature>
<dbReference type="InterPro" id="IPR039519">
    <property type="entry name" value="YokE-like_PH"/>
</dbReference>
<dbReference type="Pfam" id="PF14470">
    <property type="entry name" value="bPH_3"/>
    <property type="match status" value="1"/>
</dbReference>
<feature type="transmembrane region" description="Helical" evidence="1">
    <location>
        <begin position="207"/>
        <end position="228"/>
    </location>
</feature>
<keyword evidence="1" id="KW-0472">Membrane</keyword>
<proteinExistence type="predicted"/>
<accession>A0ABD5VA79</accession>
<evidence type="ECO:0000259" key="3">
    <source>
        <dbReference type="Pfam" id="PF26438"/>
    </source>
</evidence>
<keyword evidence="5" id="KW-1185">Reference proteome</keyword>
<dbReference type="InterPro" id="IPR058962">
    <property type="entry name" value="DUF8108_N"/>
</dbReference>
<keyword evidence="1" id="KW-0812">Transmembrane</keyword>
<keyword evidence="1" id="KW-1133">Transmembrane helix</keyword>
<comment type="caution">
    <text evidence="4">The sequence shown here is derived from an EMBL/GenBank/DDBJ whole genome shotgun (WGS) entry which is preliminary data.</text>
</comment>
<sequence length="250" mass="28516">MLGLFRDHKNTLAEVILEHYADLSIRVVSPRNVCPHLFMPDSSYIGFMVTLNEYHSLDEFDNKRRQALESLLYSDEQFLYAIDVYDAIFLAKKRASKLVLTNQRVIAFKKAFIKETSKDFSIDEIASIEHNKGYIMRKISLEGHGFSEEYQTLEDFGRGFVTAVREQKHRNEEGLNPLDKSALPQQSDSGTAQTAAVSKYGSLKAHLLIAVLTIWWSFGLGNVLYGVFRNYQYRSADGASDDDTENPARR</sequence>
<gene>
    <name evidence="4" type="ORF">ACFQGH_17715</name>
</gene>
<dbReference type="EMBL" id="JBHSXQ010000006">
    <property type="protein sequence ID" value="MFC6907030.1"/>
    <property type="molecule type" value="Genomic_DNA"/>
</dbReference>
<dbReference type="RefSeq" id="WP_340605607.1">
    <property type="nucleotide sequence ID" value="NZ_JBBMXV010000006.1"/>
</dbReference>
<evidence type="ECO:0000313" key="5">
    <source>
        <dbReference type="Proteomes" id="UP001596312"/>
    </source>
</evidence>
<evidence type="ECO:0000256" key="1">
    <source>
        <dbReference type="SAM" id="Phobius"/>
    </source>
</evidence>
<evidence type="ECO:0000259" key="2">
    <source>
        <dbReference type="Pfam" id="PF14470"/>
    </source>
</evidence>
<dbReference type="Pfam" id="PF26438">
    <property type="entry name" value="DUF8108_N"/>
    <property type="match status" value="1"/>
</dbReference>
<organism evidence="4 5">
    <name type="scientific">Halalkalicoccus tibetensis</name>
    <dbReference type="NCBI Taxonomy" id="175632"/>
    <lineage>
        <taxon>Archaea</taxon>
        <taxon>Methanobacteriati</taxon>
        <taxon>Methanobacteriota</taxon>
        <taxon>Stenosarchaea group</taxon>
        <taxon>Halobacteria</taxon>
        <taxon>Halobacteriales</taxon>
        <taxon>Halococcaceae</taxon>
        <taxon>Halalkalicoccus</taxon>
    </lineage>
</organism>
<dbReference type="AlphaFoldDB" id="A0ABD5VA79"/>
<feature type="domain" description="YokE-like PH" evidence="2">
    <location>
        <begin position="72"/>
        <end position="144"/>
    </location>
</feature>